<evidence type="ECO:0000256" key="1">
    <source>
        <dbReference type="SAM" id="MobiDB-lite"/>
    </source>
</evidence>
<accession>M5UKB0</accession>
<organism evidence="2 3">
    <name type="scientific">Rhodopirellula sallentina SM41</name>
    <dbReference type="NCBI Taxonomy" id="1263870"/>
    <lineage>
        <taxon>Bacteria</taxon>
        <taxon>Pseudomonadati</taxon>
        <taxon>Planctomycetota</taxon>
        <taxon>Planctomycetia</taxon>
        <taxon>Pirellulales</taxon>
        <taxon>Pirellulaceae</taxon>
        <taxon>Rhodopirellula</taxon>
    </lineage>
</organism>
<sequence length="79" mass="8688">MRYSFASPMRRIHETPSGRYTARSPSIYNASSQQSRDESVASGASKPGFRVAKLAESFGMASESSKVLSIFTTLWNPHS</sequence>
<dbReference type="AlphaFoldDB" id="M5UKB0"/>
<name>M5UKB0_9BACT</name>
<protein>
    <submittedName>
        <fullName evidence="2">Uncharacterized protein</fullName>
    </submittedName>
</protein>
<comment type="caution">
    <text evidence="2">The sequence shown here is derived from an EMBL/GenBank/DDBJ whole genome shotgun (WGS) entry which is preliminary data.</text>
</comment>
<dbReference type="EMBL" id="ANOH01000146">
    <property type="protein sequence ID" value="EMI56463.1"/>
    <property type="molecule type" value="Genomic_DNA"/>
</dbReference>
<feature type="region of interest" description="Disordered" evidence="1">
    <location>
        <begin position="1"/>
        <end position="45"/>
    </location>
</feature>
<reference evidence="2 3" key="1">
    <citation type="journal article" date="2013" name="Mar. Genomics">
        <title>Expression of sulfatases in Rhodopirellula baltica and the diversity of sulfatases in the genus Rhodopirellula.</title>
        <authorList>
            <person name="Wegner C.E."/>
            <person name="Richter-Heitmann T."/>
            <person name="Klindworth A."/>
            <person name="Klockow C."/>
            <person name="Richter M."/>
            <person name="Achstetter T."/>
            <person name="Glockner F.O."/>
            <person name="Harder J."/>
        </authorList>
    </citation>
    <scope>NUCLEOTIDE SEQUENCE [LARGE SCALE GENOMIC DNA]</scope>
    <source>
        <strain evidence="2 3">SM41</strain>
    </source>
</reference>
<evidence type="ECO:0000313" key="3">
    <source>
        <dbReference type="Proteomes" id="UP000011885"/>
    </source>
</evidence>
<keyword evidence="3" id="KW-1185">Reference proteome</keyword>
<gene>
    <name evidence="2" type="ORF">RSSM_02112</name>
</gene>
<feature type="compositionally biased region" description="Polar residues" evidence="1">
    <location>
        <begin position="23"/>
        <end position="34"/>
    </location>
</feature>
<dbReference type="Proteomes" id="UP000011885">
    <property type="component" value="Unassembled WGS sequence"/>
</dbReference>
<evidence type="ECO:0000313" key="2">
    <source>
        <dbReference type="EMBL" id="EMI56463.1"/>
    </source>
</evidence>
<proteinExistence type="predicted"/>